<dbReference type="InterPro" id="IPR027268">
    <property type="entry name" value="Peptidase_M4/M1_CTD_sf"/>
</dbReference>
<reference evidence="6 7" key="1">
    <citation type="submission" date="2019-07" db="EMBL/GenBank/DDBJ databases">
        <title>Genomic Encyclopedia of Type Strains, Phase III (KMG-III): the genomes of soil and plant-associated and newly described type strains.</title>
        <authorList>
            <person name="Whitman W."/>
        </authorList>
    </citation>
    <scope>NUCLEOTIDE SEQUENCE [LARGE SCALE GENOMIC DNA]</scope>
    <source>
        <strain evidence="6 7">BL24</strain>
    </source>
</reference>
<dbReference type="GO" id="GO:0008270">
    <property type="term" value="F:zinc ion binding"/>
    <property type="evidence" value="ECO:0007669"/>
    <property type="project" value="InterPro"/>
</dbReference>
<dbReference type="Proteomes" id="UP000323257">
    <property type="component" value="Unassembled WGS sequence"/>
</dbReference>
<feature type="binding site" evidence="2">
    <location>
        <position position="428"/>
    </location>
    <ligand>
        <name>Zn(2+)</name>
        <dbReference type="ChEBI" id="CHEBI:29105"/>
        <note>catalytic</note>
    </ligand>
</feature>
<dbReference type="Gene3D" id="1.10.390.10">
    <property type="entry name" value="Neutral Protease Domain 2"/>
    <property type="match status" value="1"/>
</dbReference>
<feature type="domain" description="Peptidase M1 membrane alanine aminopeptidase" evidence="5">
    <location>
        <begin position="365"/>
        <end position="556"/>
    </location>
</feature>
<dbReference type="EMBL" id="VNHS01000015">
    <property type="protein sequence ID" value="TYP69420.1"/>
    <property type="molecule type" value="Genomic_DNA"/>
</dbReference>
<evidence type="ECO:0000256" key="4">
    <source>
        <dbReference type="SAM" id="SignalP"/>
    </source>
</evidence>
<feature type="region of interest" description="Disordered" evidence="3">
    <location>
        <begin position="50"/>
        <end position="82"/>
    </location>
</feature>
<dbReference type="PANTHER" id="PTHR45726">
    <property type="entry name" value="LEUKOTRIENE A-4 HYDROLASE"/>
    <property type="match status" value="1"/>
</dbReference>
<keyword evidence="7" id="KW-1185">Reference proteome</keyword>
<keyword evidence="4" id="KW-0732">Signal</keyword>
<comment type="cofactor">
    <cofactor evidence="2">
        <name>Zn(2+)</name>
        <dbReference type="ChEBI" id="CHEBI:29105"/>
    </cofactor>
    <text evidence="2">Binds 1 zinc ion per subunit.</text>
</comment>
<sequence>MTPRLAKRLLLFAVAAALLGVSAREGFGDAWVSQYTYAYAPAQTDASLTAKPGPVQSAPKLATPAAPVPKTTLPQTNAPVPESVLKPKPVALSKRVVEYHIDVKLDEQSKSLTGEQTLTWTNPGKSAVSEMYFHLYPNAFESPETSFMRESGGQLRSDKATAASVGGMTIDSLQTEGGDSLLPRLHYVQPDDGNASDKTLAKLRLPDAIPPGGSVTLRVGFTVKLPQVFARMGYYDDFVMAGQWFPKLAAYETAGTRGRTADGWNAHQYHGNSEFYSNFGIYNVRINVPADYTVAATGFQTKPTKADGGRRTFQFYADDVHDFAWTASPDFIYSEEAYSTTGIPGVRIKLYLDPMHAELKERYMHAAKSALGKFAQWYGTYPYSTLSIVVPPEGAGGAGGMEYPTLVTSFEADSPDPSIDSLERTVVHEVGHQYWYGMVATNEFEEAWLDEGFTSYAEDKVMESAYGIEPNLTLEASYMTDPAPLKQLSWSYHGSDSYAENVYMRAKLVLIGIEKQVGASTMRKILRTYFQKYKFKHPSTADFQNIVEQVTRTEWDEYFSHFVYGKDMADYAVESIAVRPVAENGNKQYESTVLVKRRGGSNGPVPVVLQFADGTTMPKIWEGKESQTVFKVVHPAPLLYATVDPDYGNVLDNRHINNYMKAEVPEKTRTRWGIGLTKLIEGLFASLAW</sequence>
<feature type="active site" description="Proton donor" evidence="1">
    <location>
        <position position="503"/>
    </location>
</feature>
<evidence type="ECO:0000256" key="3">
    <source>
        <dbReference type="SAM" id="MobiDB-lite"/>
    </source>
</evidence>
<feature type="chain" id="PRO_5024408638" evidence="4">
    <location>
        <begin position="24"/>
        <end position="689"/>
    </location>
</feature>
<dbReference type="Pfam" id="PF01433">
    <property type="entry name" value="Peptidase_M1"/>
    <property type="match status" value="1"/>
</dbReference>
<proteinExistence type="predicted"/>
<keyword evidence="2" id="KW-0479">Metal-binding</keyword>
<dbReference type="CDD" id="cd09604">
    <property type="entry name" value="M1_APN_like"/>
    <property type="match status" value="1"/>
</dbReference>
<protein>
    <submittedName>
        <fullName evidence="6">Peptidase M1-like protein</fullName>
    </submittedName>
</protein>
<dbReference type="SUPFAM" id="SSF55486">
    <property type="entry name" value="Metalloproteases ('zincins'), catalytic domain"/>
    <property type="match status" value="1"/>
</dbReference>
<dbReference type="GO" id="GO:0008237">
    <property type="term" value="F:metallopeptidase activity"/>
    <property type="evidence" value="ECO:0007669"/>
    <property type="project" value="InterPro"/>
</dbReference>
<feature type="signal peptide" evidence="4">
    <location>
        <begin position="1"/>
        <end position="23"/>
    </location>
</feature>
<keyword evidence="2" id="KW-0862">Zinc</keyword>
<dbReference type="InterPro" id="IPR014782">
    <property type="entry name" value="Peptidase_M1_dom"/>
</dbReference>
<feature type="binding site" evidence="2">
    <location>
        <position position="432"/>
    </location>
    <ligand>
        <name>Zn(2+)</name>
        <dbReference type="ChEBI" id="CHEBI:29105"/>
        <note>catalytic</note>
    </ligand>
</feature>
<evidence type="ECO:0000313" key="7">
    <source>
        <dbReference type="Proteomes" id="UP000323257"/>
    </source>
</evidence>
<dbReference type="AlphaFoldDB" id="A0A5S5BTE9"/>
<evidence type="ECO:0000256" key="2">
    <source>
        <dbReference type="PIRSR" id="PIRSR634015-3"/>
    </source>
</evidence>
<organism evidence="6 7">
    <name type="scientific">Paenibacillus methanolicus</name>
    <dbReference type="NCBI Taxonomy" id="582686"/>
    <lineage>
        <taxon>Bacteria</taxon>
        <taxon>Bacillati</taxon>
        <taxon>Bacillota</taxon>
        <taxon>Bacilli</taxon>
        <taxon>Bacillales</taxon>
        <taxon>Paenibacillaceae</taxon>
        <taxon>Paenibacillus</taxon>
    </lineage>
</organism>
<evidence type="ECO:0000259" key="5">
    <source>
        <dbReference type="Pfam" id="PF01433"/>
    </source>
</evidence>
<dbReference type="PANTHER" id="PTHR45726:SF3">
    <property type="entry name" value="LEUKOTRIENE A-4 HYDROLASE"/>
    <property type="match status" value="1"/>
</dbReference>
<evidence type="ECO:0000256" key="1">
    <source>
        <dbReference type="PIRSR" id="PIRSR634015-1"/>
    </source>
</evidence>
<evidence type="ECO:0000313" key="6">
    <source>
        <dbReference type="EMBL" id="TYP69420.1"/>
    </source>
</evidence>
<dbReference type="InterPro" id="IPR034015">
    <property type="entry name" value="M1_LTA4H"/>
</dbReference>
<name>A0A5S5BTE9_9BACL</name>
<feature type="binding site" evidence="2">
    <location>
        <position position="451"/>
    </location>
    <ligand>
        <name>Zn(2+)</name>
        <dbReference type="ChEBI" id="CHEBI:29105"/>
        <note>catalytic</note>
    </ligand>
</feature>
<dbReference type="OrthoDB" id="9814383at2"/>
<dbReference type="RefSeq" id="WP_148933089.1">
    <property type="nucleotide sequence ID" value="NZ_VNHS01000015.1"/>
</dbReference>
<comment type="caution">
    <text evidence="6">The sequence shown here is derived from an EMBL/GenBank/DDBJ whole genome shotgun (WGS) entry which is preliminary data.</text>
</comment>
<gene>
    <name evidence="6" type="ORF">BCM02_11581</name>
</gene>
<accession>A0A5S5BTE9</accession>
<feature type="active site" description="Proton acceptor" evidence="1">
    <location>
        <position position="429"/>
    </location>
</feature>